<evidence type="ECO:0000313" key="4">
    <source>
        <dbReference type="EMBL" id="OTN76027.1"/>
    </source>
</evidence>
<keyword evidence="3" id="KW-0704">Schiff base</keyword>
<keyword evidence="2" id="KW-0456">Lyase</keyword>
<dbReference type="InterPro" id="IPR020625">
    <property type="entry name" value="Schiff_base-form_aldolases_AS"/>
</dbReference>
<dbReference type="InterPro" id="IPR013785">
    <property type="entry name" value="Aldolase_TIM"/>
</dbReference>
<dbReference type="STRING" id="1834191.A5886_001103"/>
<dbReference type="CDD" id="cd00408">
    <property type="entry name" value="DHDPS-like"/>
    <property type="match status" value="1"/>
</dbReference>
<reference evidence="4 5" key="1">
    <citation type="submission" date="2017-05" db="EMBL/GenBank/DDBJ databases">
        <title>The Genome Sequence of Enterococcus sp. 8G7_MSG3316.</title>
        <authorList>
            <consortium name="The Broad Institute Genomics Platform"/>
            <consortium name="The Broad Institute Genomic Center for Infectious Diseases"/>
            <person name="Earl A."/>
            <person name="Manson A."/>
            <person name="Schwartman J."/>
            <person name="Gilmore M."/>
            <person name="Abouelleil A."/>
            <person name="Cao P."/>
            <person name="Chapman S."/>
            <person name="Cusick C."/>
            <person name="Shea T."/>
            <person name="Young S."/>
            <person name="Neafsey D."/>
            <person name="Nusbaum C."/>
            <person name="Birren B."/>
        </authorList>
    </citation>
    <scope>NUCLEOTIDE SEQUENCE [LARGE SCALE GENOMIC DNA]</scope>
    <source>
        <strain evidence="4 5">8G7_MSG3316</strain>
    </source>
</reference>
<evidence type="ECO:0000256" key="2">
    <source>
        <dbReference type="ARBA" id="ARBA00023239"/>
    </source>
</evidence>
<dbReference type="SUPFAM" id="SSF51569">
    <property type="entry name" value="Aldolase"/>
    <property type="match status" value="1"/>
</dbReference>
<name>A0A242A4R5_9ENTE</name>
<evidence type="ECO:0000256" key="1">
    <source>
        <dbReference type="ARBA" id="ARBA00007592"/>
    </source>
</evidence>
<evidence type="ECO:0008006" key="6">
    <source>
        <dbReference type="Google" id="ProtNLM"/>
    </source>
</evidence>
<organism evidence="4 5">
    <name type="scientific">Candidatus Enterococcus testudinis</name>
    <dbReference type="NCBI Taxonomy" id="1834191"/>
    <lineage>
        <taxon>Bacteria</taxon>
        <taxon>Bacillati</taxon>
        <taxon>Bacillota</taxon>
        <taxon>Bacilli</taxon>
        <taxon>Lactobacillales</taxon>
        <taxon>Enterococcaceae</taxon>
        <taxon>Enterococcus</taxon>
    </lineage>
</organism>
<dbReference type="GO" id="GO:0044281">
    <property type="term" value="P:small molecule metabolic process"/>
    <property type="evidence" value="ECO:0007669"/>
    <property type="project" value="UniProtKB-ARBA"/>
</dbReference>
<proteinExistence type="inferred from homology"/>
<dbReference type="EMBL" id="NGKU01000001">
    <property type="protein sequence ID" value="OTN76027.1"/>
    <property type="molecule type" value="Genomic_DNA"/>
</dbReference>
<dbReference type="GO" id="GO:0008840">
    <property type="term" value="F:4-hydroxy-tetrahydrodipicolinate synthase activity"/>
    <property type="evidence" value="ECO:0007669"/>
    <property type="project" value="TreeGrafter"/>
</dbReference>
<gene>
    <name evidence="4" type="ORF">A5886_001103</name>
</gene>
<dbReference type="PANTHER" id="PTHR12128">
    <property type="entry name" value="DIHYDRODIPICOLINATE SYNTHASE"/>
    <property type="match status" value="1"/>
</dbReference>
<dbReference type="PRINTS" id="PR00146">
    <property type="entry name" value="DHPICSNTHASE"/>
</dbReference>
<dbReference type="PANTHER" id="PTHR12128:SF66">
    <property type="entry name" value="4-HYDROXY-2-OXOGLUTARATE ALDOLASE, MITOCHONDRIAL"/>
    <property type="match status" value="1"/>
</dbReference>
<dbReference type="AlphaFoldDB" id="A0A242A4R5"/>
<dbReference type="InterPro" id="IPR002220">
    <property type="entry name" value="DapA-like"/>
</dbReference>
<dbReference type="Proteomes" id="UP000195043">
    <property type="component" value="Unassembled WGS sequence"/>
</dbReference>
<evidence type="ECO:0000313" key="5">
    <source>
        <dbReference type="Proteomes" id="UP000195043"/>
    </source>
</evidence>
<dbReference type="OrthoDB" id="9771791at2"/>
<dbReference type="PROSITE" id="PS00666">
    <property type="entry name" value="DHDPS_2"/>
    <property type="match status" value="1"/>
</dbReference>
<protein>
    <recommendedName>
        <fullName evidence="6">Dihydrodipicolinate synthase</fullName>
    </recommendedName>
</protein>
<accession>A0A242A4R5</accession>
<dbReference type="RefSeq" id="WP_086274026.1">
    <property type="nucleotide sequence ID" value="NZ_NGKU01000001.1"/>
</dbReference>
<dbReference type="Gene3D" id="3.20.20.70">
    <property type="entry name" value="Aldolase class I"/>
    <property type="match status" value="1"/>
</dbReference>
<comment type="similarity">
    <text evidence="1">Belongs to the DapA family.</text>
</comment>
<evidence type="ECO:0000256" key="3">
    <source>
        <dbReference type="ARBA" id="ARBA00023270"/>
    </source>
</evidence>
<dbReference type="SMART" id="SM01130">
    <property type="entry name" value="DHDPS"/>
    <property type="match status" value="1"/>
</dbReference>
<keyword evidence="5" id="KW-1185">Reference proteome</keyword>
<dbReference type="Pfam" id="PF00701">
    <property type="entry name" value="DHDPS"/>
    <property type="match status" value="1"/>
</dbReference>
<comment type="caution">
    <text evidence="4">The sequence shown here is derived from an EMBL/GenBank/DDBJ whole genome shotgun (WGS) entry which is preliminary data.</text>
</comment>
<sequence length="287" mass="31308">MNPLTHTLHVAVPTAFDAHEQLDQQATIDHILRLQEEGIRSFLICGSTGEQHSLTVTEKISLIDALAAESRFSEEVELLFGVAAIRYQEAQRLAAHIARSSISGIVLGFPPYLCPTQTEAIAYAKGLIQAANKPVILYNNPRRTGFDLSVESLYTLAKDPRVIGLKEAGDVQRIAAITSTLSADFRFYAGGEQELIQKVQLGFNGLSSMAGNLCPQEIIQCWQVLTHSKDLNTDDPAWLRITTAAAGDPTKTISYLPWLKAQLTAKYSSFGACRNPLGMTHVEGAVL</sequence>